<proteinExistence type="predicted"/>
<dbReference type="AlphaFoldDB" id="A0A0A9BYF7"/>
<reference evidence="1" key="1">
    <citation type="submission" date="2014-09" db="EMBL/GenBank/DDBJ databases">
        <authorList>
            <person name="Magalhaes I.L.F."/>
            <person name="Oliveira U."/>
            <person name="Santos F.R."/>
            <person name="Vidigal T.H.D.A."/>
            <person name="Brescovit A.D."/>
            <person name="Santos A.J."/>
        </authorList>
    </citation>
    <scope>NUCLEOTIDE SEQUENCE</scope>
    <source>
        <tissue evidence="1">Shoot tissue taken approximately 20 cm above the soil surface</tissue>
    </source>
</reference>
<organism evidence="1">
    <name type="scientific">Arundo donax</name>
    <name type="common">Giant reed</name>
    <name type="synonym">Donax arundinaceus</name>
    <dbReference type="NCBI Taxonomy" id="35708"/>
    <lineage>
        <taxon>Eukaryota</taxon>
        <taxon>Viridiplantae</taxon>
        <taxon>Streptophyta</taxon>
        <taxon>Embryophyta</taxon>
        <taxon>Tracheophyta</taxon>
        <taxon>Spermatophyta</taxon>
        <taxon>Magnoliopsida</taxon>
        <taxon>Liliopsida</taxon>
        <taxon>Poales</taxon>
        <taxon>Poaceae</taxon>
        <taxon>PACMAD clade</taxon>
        <taxon>Arundinoideae</taxon>
        <taxon>Arundineae</taxon>
        <taxon>Arundo</taxon>
    </lineage>
</organism>
<accession>A0A0A9BYF7</accession>
<evidence type="ECO:0000313" key="1">
    <source>
        <dbReference type="EMBL" id="JAD66165.1"/>
    </source>
</evidence>
<reference evidence="1" key="2">
    <citation type="journal article" date="2015" name="Data Brief">
        <title>Shoot transcriptome of the giant reed, Arundo donax.</title>
        <authorList>
            <person name="Barrero R.A."/>
            <person name="Guerrero F.D."/>
            <person name="Moolhuijzen P."/>
            <person name="Goolsby J.A."/>
            <person name="Tidwell J."/>
            <person name="Bellgard S.E."/>
            <person name="Bellgard M.I."/>
        </authorList>
    </citation>
    <scope>NUCLEOTIDE SEQUENCE</scope>
    <source>
        <tissue evidence="1">Shoot tissue taken approximately 20 cm above the soil surface</tissue>
    </source>
</reference>
<sequence length="28" mass="3300">MRLLDYRTVINHLVVMVLVHDVQFTACI</sequence>
<dbReference type="EMBL" id="GBRH01231730">
    <property type="protein sequence ID" value="JAD66165.1"/>
    <property type="molecule type" value="Transcribed_RNA"/>
</dbReference>
<name>A0A0A9BYF7_ARUDO</name>
<protein>
    <submittedName>
        <fullName evidence="1">Uncharacterized protein</fullName>
    </submittedName>
</protein>